<dbReference type="SUPFAM" id="SSF56112">
    <property type="entry name" value="Protein kinase-like (PK-like)"/>
    <property type="match status" value="1"/>
</dbReference>
<feature type="domain" description="Protein kinase" evidence="8">
    <location>
        <begin position="241"/>
        <end position="577"/>
    </location>
</feature>
<dbReference type="InterPro" id="IPR045864">
    <property type="entry name" value="aa-tRNA-synth_II/BPL/LPL"/>
</dbReference>
<dbReference type="InterPro" id="IPR008271">
    <property type="entry name" value="Ser/Thr_kinase_AS"/>
</dbReference>
<dbReference type="InterPro" id="IPR011009">
    <property type="entry name" value="Kinase-like_dom_sf"/>
</dbReference>
<gene>
    <name evidence="9" type="ORF">BgAZ_206700</name>
</gene>
<dbReference type="GO" id="GO:0004672">
    <property type="term" value="F:protein kinase activity"/>
    <property type="evidence" value="ECO:0007669"/>
    <property type="project" value="InterPro"/>
</dbReference>
<dbReference type="EMBL" id="JAVEPI010000002">
    <property type="protein sequence ID" value="KAK1443794.1"/>
    <property type="molecule type" value="Genomic_DNA"/>
</dbReference>
<keyword evidence="4 7" id="KW-0067">ATP-binding</keyword>
<dbReference type="InterPro" id="IPR050339">
    <property type="entry name" value="CC_SR_Kinase"/>
</dbReference>
<dbReference type="PROSITE" id="PS00108">
    <property type="entry name" value="PROTEIN_KINASE_ST"/>
    <property type="match status" value="1"/>
</dbReference>
<dbReference type="Gene3D" id="3.30.930.10">
    <property type="entry name" value="Bira Bifunctional Protein, Domain 2"/>
    <property type="match status" value="1"/>
</dbReference>
<dbReference type="Gene3D" id="3.30.200.20">
    <property type="entry name" value="Phosphorylase Kinase, domain 1"/>
    <property type="match status" value="1"/>
</dbReference>
<dbReference type="GO" id="GO:0005737">
    <property type="term" value="C:cytoplasm"/>
    <property type="evidence" value="ECO:0007669"/>
    <property type="project" value="TreeGrafter"/>
</dbReference>
<feature type="binding site" evidence="7">
    <location>
        <position position="268"/>
    </location>
    <ligand>
        <name>ATP</name>
        <dbReference type="ChEBI" id="CHEBI:30616"/>
    </ligand>
</feature>
<dbReference type="AlphaFoldDB" id="A0AAD8PED9"/>
<reference evidence="9" key="1">
    <citation type="submission" date="2023-08" db="EMBL/GenBank/DDBJ databases">
        <title>Draft sequence of the Babesia gibsoni genome.</title>
        <authorList>
            <person name="Yamagishi J.Y."/>
            <person name="Xuan X.X."/>
        </authorList>
    </citation>
    <scope>NUCLEOTIDE SEQUENCE</scope>
    <source>
        <strain evidence="9">Azabu</strain>
    </source>
</reference>
<evidence type="ECO:0000256" key="5">
    <source>
        <dbReference type="ARBA" id="ARBA00023193"/>
    </source>
</evidence>
<keyword evidence="2 7" id="KW-0547">Nucleotide-binding</keyword>
<dbReference type="InterPro" id="IPR000719">
    <property type="entry name" value="Prot_kinase_dom"/>
</dbReference>
<proteinExistence type="inferred from homology"/>
<comment type="similarity">
    <text evidence="6">Belongs to the protein kinase superfamily. Ser/Thr protein kinase family. GCN2 subfamily.</text>
</comment>
<dbReference type="PROSITE" id="PS50011">
    <property type="entry name" value="PROTEIN_KINASE_DOM"/>
    <property type="match status" value="1"/>
</dbReference>
<dbReference type="GO" id="GO:0005634">
    <property type="term" value="C:nucleus"/>
    <property type="evidence" value="ECO:0007669"/>
    <property type="project" value="TreeGrafter"/>
</dbReference>
<name>A0AAD8PED9_BABGI</name>
<sequence>MESSVKANQIKDDIGKLSELEGVSVQVIEEGFLPLGGNMDGDGSLSVVFEESLPIPLGQKACRLEIIIRFKRCIYGIKPRRDTTITIGVDIPADFPESSLLMELVHVSNAASQLTRLCARALSEASSIMAHDNEHDGGIYSLVSGFYWFLKEQVVSEHDKSSSMSFNYGSSYNQNSSKRTANDSSYTSSMEFSQELYNLASENSSAQLTQKVVETGLGLYRSDSKTHHDFMAAHSRYYREFEQEKVLGFGSFGCVTKVMRNGVNYAVKQIPIYKSYGTTLHQEAAVLASLQHINIVRYYDAWTENPYENMKKEAATQQKHMGSSLYLSAMTNDIRAQLKGSREIRDKSSSGYGISSSAQRKVRFGNQQRLQLRRRRQKKYGKPIKYLYILMEYCEEETLFDAICDKRLMDNPQIVIELLRQILEALSYIHEKGIIHRDVKPSNIFLKSEGDALFIKLGDFGLTAKMSQASTDPVGCPSDVVGTLHYMSPEQAKGQAYGEKVDIFAAGVVLFEMLSPPFDTAMERFEVLSSFSAHEKKWPSEFQSRIDNRIFKMLESMLSVDPDKRPSASQLLQNEIFASYKLDTSTLYHVVTEYPHSMESTQLLRSMFSRSEPREKEFLFFEGISEEIPECNYVSVELARRYIHEFRSRGAIRYEAPLFLEQTADAFPEAKDKEPYIILLADGRSCQLRHSILMALVDSMPQAFLVIMRRWYWGKVYFKDPNKGQRPGESWACAYDIIADYSILLQEMGPTEEMLDAFFCSELMFVASRPLLKFMPCSMVMEWTHSSFISRVLEDGMGIRDNWSLDLEEIIIENHKKQTVMKQKVSEYLRVVSVPGVTTDALLNYIMQFLNALSTGGVTSLNDFLASITRIISPMGRDLSRLNSYMSSLMYMERFLTIKECEFVFMPVGFPSWHRSRYTTFSFSITYVLGKKSLVSLVSGGCVNSLMQRITRETLDPPNRRGFGFEINLQALIQYFDQQEASVLGHGGMEGLQLGCRLFPQVLICISHLSLLPQAMNVEQQLHKAGIIVEKQLGLPSGTRKLNKHVLSGLFALSRLELMVHIKSYSITAASTVYNELERHSNAPQYKIIYVHLGKEIILNEEKELVSMVCSQVYRRYL</sequence>
<dbReference type="Gene3D" id="1.10.510.10">
    <property type="entry name" value="Transferase(Phosphotransferase) domain 1"/>
    <property type="match status" value="1"/>
</dbReference>
<protein>
    <submittedName>
        <fullName evidence="9">Eukaryotic translation initiation factor 2-alpha kinase like protein</fullName>
    </submittedName>
</protein>
<dbReference type="GO" id="GO:0003743">
    <property type="term" value="F:translation initiation factor activity"/>
    <property type="evidence" value="ECO:0007669"/>
    <property type="project" value="UniProtKB-KW"/>
</dbReference>
<organism evidence="9 10">
    <name type="scientific">Babesia gibsoni</name>
    <dbReference type="NCBI Taxonomy" id="33632"/>
    <lineage>
        <taxon>Eukaryota</taxon>
        <taxon>Sar</taxon>
        <taxon>Alveolata</taxon>
        <taxon>Apicomplexa</taxon>
        <taxon>Aconoidasida</taxon>
        <taxon>Piroplasmida</taxon>
        <taxon>Babesiidae</taxon>
        <taxon>Babesia</taxon>
    </lineage>
</organism>
<comment type="caution">
    <text evidence="9">The sequence shown here is derived from an EMBL/GenBank/DDBJ whole genome shotgun (WGS) entry which is preliminary data.</text>
</comment>
<evidence type="ECO:0000256" key="4">
    <source>
        <dbReference type="ARBA" id="ARBA00022840"/>
    </source>
</evidence>
<keyword evidence="9" id="KW-0396">Initiation factor</keyword>
<evidence type="ECO:0000259" key="8">
    <source>
        <dbReference type="PROSITE" id="PS50011"/>
    </source>
</evidence>
<keyword evidence="3 9" id="KW-0418">Kinase</keyword>
<keyword evidence="5" id="KW-0652">Protein synthesis inhibitor</keyword>
<evidence type="ECO:0000313" key="9">
    <source>
        <dbReference type="EMBL" id="KAK1443794.1"/>
    </source>
</evidence>
<evidence type="ECO:0000313" key="10">
    <source>
        <dbReference type="Proteomes" id="UP001230268"/>
    </source>
</evidence>
<dbReference type="GO" id="GO:0033554">
    <property type="term" value="P:cellular response to stress"/>
    <property type="evidence" value="ECO:0007669"/>
    <property type="project" value="UniProtKB-ARBA"/>
</dbReference>
<dbReference type="InterPro" id="IPR017441">
    <property type="entry name" value="Protein_kinase_ATP_BS"/>
</dbReference>
<evidence type="ECO:0000256" key="1">
    <source>
        <dbReference type="ARBA" id="ARBA00022679"/>
    </source>
</evidence>
<dbReference type="SMART" id="SM00220">
    <property type="entry name" value="S_TKc"/>
    <property type="match status" value="1"/>
</dbReference>
<evidence type="ECO:0000256" key="7">
    <source>
        <dbReference type="PROSITE-ProRule" id="PRU10141"/>
    </source>
</evidence>
<dbReference type="Proteomes" id="UP001230268">
    <property type="component" value="Unassembled WGS sequence"/>
</dbReference>
<keyword evidence="10" id="KW-1185">Reference proteome</keyword>
<evidence type="ECO:0000256" key="2">
    <source>
        <dbReference type="ARBA" id="ARBA00022741"/>
    </source>
</evidence>
<evidence type="ECO:0000256" key="3">
    <source>
        <dbReference type="ARBA" id="ARBA00022777"/>
    </source>
</evidence>
<keyword evidence="1" id="KW-0808">Transferase</keyword>
<dbReference type="CDD" id="cd13996">
    <property type="entry name" value="STKc_EIF2AK"/>
    <property type="match status" value="1"/>
</dbReference>
<dbReference type="Pfam" id="PF00069">
    <property type="entry name" value="Pkinase"/>
    <property type="match status" value="2"/>
</dbReference>
<dbReference type="GO" id="GO:0017148">
    <property type="term" value="P:negative regulation of translation"/>
    <property type="evidence" value="ECO:0007669"/>
    <property type="project" value="UniProtKB-KW"/>
</dbReference>
<accession>A0AAD8PED9</accession>
<evidence type="ECO:0000256" key="6">
    <source>
        <dbReference type="ARBA" id="ARBA00037982"/>
    </source>
</evidence>
<keyword evidence="9" id="KW-0648">Protein biosynthesis</keyword>
<dbReference type="GO" id="GO:0005524">
    <property type="term" value="F:ATP binding"/>
    <property type="evidence" value="ECO:0007669"/>
    <property type="project" value="UniProtKB-UniRule"/>
</dbReference>
<dbReference type="PANTHER" id="PTHR11042">
    <property type="entry name" value="EUKARYOTIC TRANSLATION INITIATION FACTOR 2-ALPHA KINASE EIF2-ALPHA KINASE -RELATED"/>
    <property type="match status" value="1"/>
</dbReference>
<dbReference type="PANTHER" id="PTHR11042:SF178">
    <property type="entry name" value="EUKARYOTIC TRANSLATION INITIATION FACTOR 2-ALPHA KINASE 1"/>
    <property type="match status" value="1"/>
</dbReference>
<dbReference type="PROSITE" id="PS00107">
    <property type="entry name" value="PROTEIN_KINASE_ATP"/>
    <property type="match status" value="1"/>
</dbReference>